<keyword evidence="8" id="KW-0460">Magnesium</keyword>
<dbReference type="Pfam" id="PF02424">
    <property type="entry name" value="ApbE"/>
    <property type="match status" value="1"/>
</dbReference>
<dbReference type="EC" id="2.7.1.180" evidence="2"/>
<dbReference type="PANTHER" id="PTHR30040:SF2">
    <property type="entry name" value="FAD:PROTEIN FMN TRANSFERASE"/>
    <property type="match status" value="1"/>
</dbReference>
<evidence type="ECO:0000256" key="9">
    <source>
        <dbReference type="ARBA" id="ARBA00031306"/>
    </source>
</evidence>
<keyword evidence="7" id="KW-0274">FAD</keyword>
<evidence type="ECO:0000256" key="8">
    <source>
        <dbReference type="ARBA" id="ARBA00022842"/>
    </source>
</evidence>
<proteinExistence type="predicted"/>
<evidence type="ECO:0000256" key="6">
    <source>
        <dbReference type="ARBA" id="ARBA00022723"/>
    </source>
</evidence>
<dbReference type="PANTHER" id="PTHR30040">
    <property type="entry name" value="THIAMINE BIOSYNTHESIS LIPOPROTEIN APBE"/>
    <property type="match status" value="1"/>
</dbReference>
<comment type="cofactor">
    <cofactor evidence="1">
        <name>Mg(2+)</name>
        <dbReference type="ChEBI" id="CHEBI:18420"/>
    </cofactor>
</comment>
<dbReference type="EMBL" id="UOFT01000064">
    <property type="protein sequence ID" value="VAW98029.1"/>
    <property type="molecule type" value="Genomic_DNA"/>
</dbReference>
<dbReference type="AlphaFoldDB" id="A0A3B1AI76"/>
<dbReference type="PIRSF" id="PIRSF006268">
    <property type="entry name" value="ApbE"/>
    <property type="match status" value="1"/>
</dbReference>
<dbReference type="InterPro" id="IPR003374">
    <property type="entry name" value="ApbE-like_sf"/>
</dbReference>
<organism evidence="11">
    <name type="scientific">hydrothermal vent metagenome</name>
    <dbReference type="NCBI Taxonomy" id="652676"/>
    <lineage>
        <taxon>unclassified sequences</taxon>
        <taxon>metagenomes</taxon>
        <taxon>ecological metagenomes</taxon>
    </lineage>
</organism>
<dbReference type="Gene3D" id="3.10.520.10">
    <property type="entry name" value="ApbE-like domains"/>
    <property type="match status" value="1"/>
</dbReference>
<evidence type="ECO:0000256" key="5">
    <source>
        <dbReference type="ARBA" id="ARBA00022679"/>
    </source>
</evidence>
<dbReference type="GO" id="GO:0046872">
    <property type="term" value="F:metal ion binding"/>
    <property type="evidence" value="ECO:0007669"/>
    <property type="project" value="UniProtKB-KW"/>
</dbReference>
<evidence type="ECO:0000256" key="4">
    <source>
        <dbReference type="ARBA" id="ARBA00022630"/>
    </source>
</evidence>
<evidence type="ECO:0000256" key="10">
    <source>
        <dbReference type="ARBA" id="ARBA00048540"/>
    </source>
</evidence>
<dbReference type="InterPro" id="IPR024932">
    <property type="entry name" value="ApbE"/>
</dbReference>
<keyword evidence="6" id="KW-0479">Metal-binding</keyword>
<comment type="catalytic activity">
    <reaction evidence="10">
        <text>L-threonyl-[protein] + FAD = FMN-L-threonyl-[protein] + AMP + H(+)</text>
        <dbReference type="Rhea" id="RHEA:36847"/>
        <dbReference type="Rhea" id="RHEA-COMP:11060"/>
        <dbReference type="Rhea" id="RHEA-COMP:11061"/>
        <dbReference type="ChEBI" id="CHEBI:15378"/>
        <dbReference type="ChEBI" id="CHEBI:30013"/>
        <dbReference type="ChEBI" id="CHEBI:57692"/>
        <dbReference type="ChEBI" id="CHEBI:74257"/>
        <dbReference type="ChEBI" id="CHEBI:456215"/>
        <dbReference type="EC" id="2.7.1.180"/>
    </reaction>
</comment>
<reference evidence="11" key="1">
    <citation type="submission" date="2018-06" db="EMBL/GenBank/DDBJ databases">
        <authorList>
            <person name="Zhirakovskaya E."/>
        </authorList>
    </citation>
    <scope>NUCLEOTIDE SEQUENCE</scope>
</reference>
<evidence type="ECO:0000256" key="2">
    <source>
        <dbReference type="ARBA" id="ARBA00011955"/>
    </source>
</evidence>
<dbReference type="GO" id="GO:0016740">
    <property type="term" value="F:transferase activity"/>
    <property type="evidence" value="ECO:0007669"/>
    <property type="project" value="UniProtKB-KW"/>
</dbReference>
<protein>
    <recommendedName>
        <fullName evidence="3">FAD:protein FMN transferase</fullName>
        <ecNumber evidence="2">2.7.1.180</ecNumber>
    </recommendedName>
    <alternativeName>
        <fullName evidence="9">Flavin transferase</fullName>
    </alternativeName>
</protein>
<keyword evidence="5 11" id="KW-0808">Transferase</keyword>
<evidence type="ECO:0000256" key="3">
    <source>
        <dbReference type="ARBA" id="ARBA00016337"/>
    </source>
</evidence>
<evidence type="ECO:0000256" key="1">
    <source>
        <dbReference type="ARBA" id="ARBA00001946"/>
    </source>
</evidence>
<evidence type="ECO:0000256" key="7">
    <source>
        <dbReference type="ARBA" id="ARBA00022827"/>
    </source>
</evidence>
<evidence type="ECO:0000313" key="11">
    <source>
        <dbReference type="EMBL" id="VAW98029.1"/>
    </source>
</evidence>
<name>A0A3B1AI76_9ZZZZ</name>
<sequence length="326" mass="36946">MLFRLTFLFFIFCGYSQPLLADWYKQYWDIMGTRAGVELWHKDKRTAQKAIKAVQAEMRRIDKSMSPFIQSSEVSVINRQAAEHPVKISRELFKLILKAQTLSKKSKGVFDITFASVGYLYNYREHRRPTDKVIQNKLTKINYTQIRLSPKTSEIYFKQKGMRIDLGGIAKGYAVDRSIQQIASLGIRNAMVMAGGDSRLLGDKRGKPWITGIRHPRQKGKYVVVLPLENTAISTSGDYERFFIEDNVRYHHIIQPKTGKPATANQSVTVLGPDATTTDALSTTLFILPTQKALNLVNSLPQYDAIIIDKQGVLHFSSGLEQPTTN</sequence>
<dbReference type="SUPFAM" id="SSF143631">
    <property type="entry name" value="ApbE-like"/>
    <property type="match status" value="1"/>
</dbReference>
<gene>
    <name evidence="11" type="ORF">MNBD_GAMMA23-2251</name>
</gene>
<accession>A0A3B1AI76</accession>
<keyword evidence="4" id="KW-0285">Flavoprotein</keyword>